<dbReference type="OrthoDB" id="426293at2759"/>
<keyword evidence="1" id="KW-0812">Transmembrane</keyword>
<proteinExistence type="predicted"/>
<sequence>MFKWIDKDDMFRRFGKQNRPGYSPCESFEIWKDLSFAVVWYSCGFGNVPYSTLSHGPLYGSSNGAQLVQKRIEVCAMLGKPREIPLEPDNLRINGGAKHNLNWTILVSVPPGLDCLDDNQITWSYGTDFGFGLDLIKVVHCYLKAIPRDWDAVIDHIEGLLVEGHSICSPHDHDRLLVDDENLTRSRKYFWIMTSIDEFLVLLRRTVEAIEQLYEAHSQGVHQSRDCESDEDEIDDEIKNTQRRLLKQFNTCIHRLEEQKQRAELFRSGLFNASAVMESRLSSRLSENVMLLTYVSIFYIPLGFITSLWAVPDTKLRANQLAVAMVIVGVVTYLITFNINTMSRAWTRAYHRKRDRIVESMKHGEGTNRTVEEVAPHYPFEAVAHNTFWDPLATGTGERAQPKGKWEARAERYENTFHLGRGETEPSEWFLAMFLVRRVLRRVRQGLVDFPLKVFRQKFVERKSIDNGQRGEHC</sequence>
<feature type="transmembrane region" description="Helical" evidence="1">
    <location>
        <begin position="289"/>
        <end position="309"/>
    </location>
</feature>
<evidence type="ECO:0000313" key="2">
    <source>
        <dbReference type="EMBL" id="OIW24520.1"/>
    </source>
</evidence>
<dbReference type="InterPro" id="IPR002523">
    <property type="entry name" value="MgTranspt_CorA/ZnTranspt_ZntB"/>
</dbReference>
<dbReference type="GO" id="GO:0046873">
    <property type="term" value="F:metal ion transmembrane transporter activity"/>
    <property type="evidence" value="ECO:0007669"/>
    <property type="project" value="InterPro"/>
</dbReference>
<dbReference type="EMBL" id="KV875103">
    <property type="protein sequence ID" value="OIW24520.1"/>
    <property type="molecule type" value="Genomic_DNA"/>
</dbReference>
<feature type="transmembrane region" description="Helical" evidence="1">
    <location>
        <begin position="321"/>
        <end position="339"/>
    </location>
</feature>
<reference evidence="2 3" key="1">
    <citation type="submission" date="2016-10" db="EMBL/GenBank/DDBJ databases">
        <title>Draft genome sequence of Coniochaeta ligniaria NRRL30616, a lignocellulolytic fungus for bioabatement of inhibitors in plant biomass hydrolysates.</title>
        <authorList>
            <consortium name="DOE Joint Genome Institute"/>
            <person name="Jimenez D.J."/>
            <person name="Hector R.E."/>
            <person name="Riley R."/>
            <person name="Sun H."/>
            <person name="Grigoriev I.V."/>
            <person name="Van Elsas J.D."/>
            <person name="Nichols N.N."/>
        </authorList>
    </citation>
    <scope>NUCLEOTIDE SEQUENCE [LARGE SCALE GENOMIC DNA]</scope>
    <source>
        <strain evidence="2 3">NRRL 30616</strain>
    </source>
</reference>
<dbReference type="Pfam" id="PF01544">
    <property type="entry name" value="CorA"/>
    <property type="match status" value="1"/>
</dbReference>
<keyword evidence="3" id="KW-1185">Reference proteome</keyword>
<evidence type="ECO:0008006" key="4">
    <source>
        <dbReference type="Google" id="ProtNLM"/>
    </source>
</evidence>
<dbReference type="STRING" id="1408157.A0A1J7J3X0"/>
<protein>
    <recommendedName>
        <fullName evidence="4">Cora-domain-containing protein</fullName>
    </recommendedName>
</protein>
<dbReference type="Proteomes" id="UP000182658">
    <property type="component" value="Unassembled WGS sequence"/>
</dbReference>
<dbReference type="InParanoid" id="A0A1J7J3X0"/>
<keyword evidence="1" id="KW-0472">Membrane</keyword>
<evidence type="ECO:0000313" key="3">
    <source>
        <dbReference type="Proteomes" id="UP000182658"/>
    </source>
</evidence>
<gene>
    <name evidence="2" type="ORF">CONLIGDRAFT_99439</name>
</gene>
<dbReference type="GO" id="GO:0016020">
    <property type="term" value="C:membrane"/>
    <property type="evidence" value="ECO:0007669"/>
    <property type="project" value="InterPro"/>
</dbReference>
<dbReference type="AlphaFoldDB" id="A0A1J7J3X0"/>
<evidence type="ECO:0000256" key="1">
    <source>
        <dbReference type="SAM" id="Phobius"/>
    </source>
</evidence>
<accession>A0A1J7J3X0</accession>
<name>A0A1J7J3X0_9PEZI</name>
<keyword evidence="1" id="KW-1133">Transmembrane helix</keyword>
<organism evidence="2 3">
    <name type="scientific">Coniochaeta ligniaria NRRL 30616</name>
    <dbReference type="NCBI Taxonomy" id="1408157"/>
    <lineage>
        <taxon>Eukaryota</taxon>
        <taxon>Fungi</taxon>
        <taxon>Dikarya</taxon>
        <taxon>Ascomycota</taxon>
        <taxon>Pezizomycotina</taxon>
        <taxon>Sordariomycetes</taxon>
        <taxon>Sordariomycetidae</taxon>
        <taxon>Coniochaetales</taxon>
        <taxon>Coniochaetaceae</taxon>
        <taxon>Coniochaeta</taxon>
    </lineage>
</organism>